<keyword evidence="4" id="KW-1185">Reference proteome</keyword>
<dbReference type="PANTHER" id="PTHR35335:SF1">
    <property type="entry name" value="UPF0716 PROTEIN FXSA"/>
    <property type="match status" value="1"/>
</dbReference>
<feature type="region of interest" description="Disordered" evidence="1">
    <location>
        <begin position="142"/>
        <end position="182"/>
    </location>
</feature>
<dbReference type="GO" id="GO:0016020">
    <property type="term" value="C:membrane"/>
    <property type="evidence" value="ECO:0007669"/>
    <property type="project" value="InterPro"/>
</dbReference>
<dbReference type="Proteomes" id="UP000217103">
    <property type="component" value="Unassembled WGS sequence"/>
</dbReference>
<evidence type="ECO:0000313" key="4">
    <source>
        <dbReference type="Proteomes" id="UP000217103"/>
    </source>
</evidence>
<accession>A0A1H1HHN1</accession>
<organism evidence="3 4">
    <name type="scientific">Thermostaphylospora chromogena</name>
    <dbReference type="NCBI Taxonomy" id="35622"/>
    <lineage>
        <taxon>Bacteria</taxon>
        <taxon>Bacillati</taxon>
        <taxon>Actinomycetota</taxon>
        <taxon>Actinomycetes</taxon>
        <taxon>Streptosporangiales</taxon>
        <taxon>Thermomonosporaceae</taxon>
        <taxon>Thermostaphylospora</taxon>
    </lineage>
</organism>
<dbReference type="AlphaFoldDB" id="A0A1H1HHN1"/>
<sequence length="182" mass="19316">MRLLLFLAFLVVPVLEIWVLIRVGEVIGGWTTVGLLFAAALSGSWLIRREGRRVWQSVSESLAAGRIPDRELGDAALLLAGGALLVAPGFVTDIVGLACVLPVTRPLVRGAARWFFAQRLRKLAQAGPMPGMGGPLGFPFGAPEGDGPTRHGNRTVIHGEVIRDEPAGDPDGGTQARRPELG</sequence>
<keyword evidence="2" id="KW-1133">Transmembrane helix</keyword>
<dbReference type="STRING" id="35622.SAMN04489764_4422"/>
<dbReference type="RefSeq" id="WP_093261566.1">
    <property type="nucleotide sequence ID" value="NZ_FNKK01000002.1"/>
</dbReference>
<dbReference type="EMBL" id="FNKK01000002">
    <property type="protein sequence ID" value="SDR24626.1"/>
    <property type="molecule type" value="Genomic_DNA"/>
</dbReference>
<proteinExistence type="predicted"/>
<keyword evidence="2" id="KW-0472">Membrane</keyword>
<gene>
    <name evidence="3" type="ORF">SAMN04489764_4422</name>
</gene>
<dbReference type="PANTHER" id="PTHR35335">
    <property type="entry name" value="UPF0716 PROTEIN FXSA"/>
    <property type="match status" value="1"/>
</dbReference>
<feature type="transmembrane region" description="Helical" evidence="2">
    <location>
        <begin position="27"/>
        <end position="47"/>
    </location>
</feature>
<dbReference type="OrthoDB" id="9792788at2"/>
<reference evidence="3 4" key="1">
    <citation type="submission" date="2016-10" db="EMBL/GenBank/DDBJ databases">
        <authorList>
            <person name="de Groot N.N."/>
        </authorList>
    </citation>
    <scope>NUCLEOTIDE SEQUENCE [LARGE SCALE GENOMIC DNA]</scope>
    <source>
        <strain evidence="3 4">DSM 43794</strain>
    </source>
</reference>
<evidence type="ECO:0000256" key="1">
    <source>
        <dbReference type="SAM" id="MobiDB-lite"/>
    </source>
</evidence>
<dbReference type="InterPro" id="IPR007313">
    <property type="entry name" value="FxsA"/>
</dbReference>
<evidence type="ECO:0000256" key="2">
    <source>
        <dbReference type="SAM" id="Phobius"/>
    </source>
</evidence>
<evidence type="ECO:0000313" key="3">
    <source>
        <dbReference type="EMBL" id="SDR24626.1"/>
    </source>
</evidence>
<name>A0A1H1HHN1_9ACTN</name>
<dbReference type="NCBIfam" id="NF008528">
    <property type="entry name" value="PRK11463.1-2"/>
    <property type="match status" value="1"/>
</dbReference>
<protein>
    <submittedName>
        <fullName evidence="3">UPF0716 protein FxsA</fullName>
    </submittedName>
</protein>
<dbReference type="Pfam" id="PF04186">
    <property type="entry name" value="FxsA"/>
    <property type="match status" value="1"/>
</dbReference>
<keyword evidence="2" id="KW-0812">Transmembrane</keyword>